<keyword evidence="5" id="KW-1185">Reference proteome</keyword>
<sequence length="229" mass="24839">MPAAASTSMAATAVLIHRLPARKGVVFSPLPNRPSPFSHTSLKQLKVLKASSSEETPLDTNELLTADRKYPWPVFESSSSDETPVNANEVLTTEDIKSAQPVIDSYSSNEAPLVSNELLTEDVKSSQASSSDETPLDPNELSTYLKEKWDVLENKPAAILYGSGAIVAVWLASIVVGAVDSVPLLPKILELVGLGYSGWFAYRYLLFESSRKELATDIDALKKNIFGPE</sequence>
<reference evidence="5" key="1">
    <citation type="journal article" date="2019" name="Curr. Biol.">
        <title>Genome Sequence of Striga asiatica Provides Insight into the Evolution of Plant Parasitism.</title>
        <authorList>
            <person name="Yoshida S."/>
            <person name="Kim S."/>
            <person name="Wafula E.K."/>
            <person name="Tanskanen J."/>
            <person name="Kim Y.M."/>
            <person name="Honaas L."/>
            <person name="Yang Z."/>
            <person name="Spallek T."/>
            <person name="Conn C.E."/>
            <person name="Ichihashi Y."/>
            <person name="Cheong K."/>
            <person name="Cui S."/>
            <person name="Der J.P."/>
            <person name="Gundlach H."/>
            <person name="Jiao Y."/>
            <person name="Hori C."/>
            <person name="Ishida J.K."/>
            <person name="Kasahara H."/>
            <person name="Kiba T."/>
            <person name="Kim M.S."/>
            <person name="Koo N."/>
            <person name="Laohavisit A."/>
            <person name="Lee Y.H."/>
            <person name="Lumba S."/>
            <person name="McCourt P."/>
            <person name="Mortimer J.C."/>
            <person name="Mutuku J.M."/>
            <person name="Nomura T."/>
            <person name="Sasaki-Sekimoto Y."/>
            <person name="Seto Y."/>
            <person name="Wang Y."/>
            <person name="Wakatake T."/>
            <person name="Sakakibara H."/>
            <person name="Demura T."/>
            <person name="Yamaguchi S."/>
            <person name="Yoneyama K."/>
            <person name="Manabe R.I."/>
            <person name="Nelson D.C."/>
            <person name="Schulman A.H."/>
            <person name="Timko M.P."/>
            <person name="dePamphilis C.W."/>
            <person name="Choi D."/>
            <person name="Shirasu K."/>
        </authorList>
    </citation>
    <scope>NUCLEOTIDE SEQUENCE [LARGE SCALE GENOMIC DNA]</scope>
    <source>
        <strain evidence="5">cv. UVA1</strain>
    </source>
</reference>
<name>A0A5A7QMG8_STRAF</name>
<keyword evidence="2" id="KW-0812">Transmembrane</keyword>
<dbReference type="PANTHER" id="PTHR33222:SF4">
    <property type="entry name" value="PROTEIN CURVATURE THYLAKOID 1A, CHLOROPLASTIC"/>
    <property type="match status" value="1"/>
</dbReference>
<feature type="transmembrane region" description="Helical" evidence="2">
    <location>
        <begin position="184"/>
        <end position="202"/>
    </location>
</feature>
<evidence type="ECO:0000259" key="3">
    <source>
        <dbReference type="Pfam" id="PF14159"/>
    </source>
</evidence>
<dbReference type="EMBL" id="BKCP01007515">
    <property type="protein sequence ID" value="GER46369.1"/>
    <property type="molecule type" value="Genomic_DNA"/>
</dbReference>
<dbReference type="InterPro" id="IPR025564">
    <property type="entry name" value="CAAD_dom"/>
</dbReference>
<gene>
    <name evidence="4" type="ORF">STAS_23396</name>
</gene>
<keyword evidence="2" id="KW-0472">Membrane</keyword>
<feature type="transmembrane region" description="Helical" evidence="2">
    <location>
        <begin position="158"/>
        <end position="178"/>
    </location>
</feature>
<proteinExistence type="predicted"/>
<comment type="subcellular location">
    <subcellularLocation>
        <location evidence="1">Membrane</location>
        <topology evidence="1">Multi-pass membrane protein</topology>
    </subcellularLocation>
</comment>
<evidence type="ECO:0000256" key="2">
    <source>
        <dbReference type="SAM" id="Phobius"/>
    </source>
</evidence>
<keyword evidence="2" id="KW-1133">Transmembrane helix</keyword>
<accession>A0A5A7QMG8</accession>
<dbReference type="AlphaFoldDB" id="A0A5A7QMG8"/>
<evidence type="ECO:0000313" key="4">
    <source>
        <dbReference type="EMBL" id="GER46369.1"/>
    </source>
</evidence>
<comment type="caution">
    <text evidence="4">The sequence shown here is derived from an EMBL/GenBank/DDBJ whole genome shotgun (WGS) entry which is preliminary data.</text>
</comment>
<dbReference type="PANTHER" id="PTHR33222">
    <property type="match status" value="1"/>
</dbReference>
<dbReference type="InterPro" id="IPR033344">
    <property type="entry name" value="CURT1"/>
</dbReference>
<organism evidence="4 5">
    <name type="scientific">Striga asiatica</name>
    <name type="common">Asiatic witchweed</name>
    <name type="synonym">Buchnera asiatica</name>
    <dbReference type="NCBI Taxonomy" id="4170"/>
    <lineage>
        <taxon>Eukaryota</taxon>
        <taxon>Viridiplantae</taxon>
        <taxon>Streptophyta</taxon>
        <taxon>Embryophyta</taxon>
        <taxon>Tracheophyta</taxon>
        <taxon>Spermatophyta</taxon>
        <taxon>Magnoliopsida</taxon>
        <taxon>eudicotyledons</taxon>
        <taxon>Gunneridae</taxon>
        <taxon>Pentapetalae</taxon>
        <taxon>asterids</taxon>
        <taxon>lamiids</taxon>
        <taxon>Lamiales</taxon>
        <taxon>Orobanchaceae</taxon>
        <taxon>Buchnereae</taxon>
        <taxon>Striga</taxon>
    </lineage>
</organism>
<feature type="domain" description="Cyanobacterial aminoacyl-tRNA synthetase CAAD" evidence="3">
    <location>
        <begin position="144"/>
        <end position="227"/>
    </location>
</feature>
<dbReference type="GO" id="GO:0009535">
    <property type="term" value="C:chloroplast thylakoid membrane"/>
    <property type="evidence" value="ECO:0007669"/>
    <property type="project" value="TreeGrafter"/>
</dbReference>
<evidence type="ECO:0000313" key="5">
    <source>
        <dbReference type="Proteomes" id="UP000325081"/>
    </source>
</evidence>
<dbReference type="Proteomes" id="UP000325081">
    <property type="component" value="Unassembled WGS sequence"/>
</dbReference>
<dbReference type="Pfam" id="PF14159">
    <property type="entry name" value="CAAD"/>
    <property type="match status" value="1"/>
</dbReference>
<dbReference type="OrthoDB" id="2014299at2759"/>
<evidence type="ECO:0000256" key="1">
    <source>
        <dbReference type="ARBA" id="ARBA00004141"/>
    </source>
</evidence>
<protein>
    <submittedName>
        <fullName evidence="4">Protein CURVATURE THYLAKOID 1A</fullName>
    </submittedName>
</protein>